<dbReference type="InterPro" id="IPR036259">
    <property type="entry name" value="MFS_trans_sf"/>
</dbReference>
<evidence type="ECO:0000256" key="1">
    <source>
        <dbReference type="ARBA" id="ARBA00004141"/>
    </source>
</evidence>
<feature type="transmembrane region" description="Helical" evidence="8">
    <location>
        <begin position="189"/>
        <end position="209"/>
    </location>
</feature>
<dbReference type="InterPro" id="IPR005829">
    <property type="entry name" value="Sugar_transporter_CS"/>
</dbReference>
<dbReference type="PANTHER" id="PTHR48020:SF12">
    <property type="entry name" value="PROTON MYO-INOSITOL COTRANSPORTER"/>
    <property type="match status" value="1"/>
</dbReference>
<feature type="transmembrane region" description="Helical" evidence="8">
    <location>
        <begin position="343"/>
        <end position="362"/>
    </location>
</feature>
<feature type="transmembrane region" description="Helical" evidence="8">
    <location>
        <begin position="409"/>
        <end position="432"/>
    </location>
</feature>
<dbReference type="PROSITE" id="PS50850">
    <property type="entry name" value="MFS"/>
    <property type="match status" value="1"/>
</dbReference>
<feature type="transmembrane region" description="Helical" evidence="8">
    <location>
        <begin position="276"/>
        <end position="299"/>
    </location>
</feature>
<sequence length="477" mass="51928">MRTSERMHPPTNSPANDLALSRKRRQNLRFIYFFGAFGGILFGYDIGVMTGALPILQQRWNLQNSPFDLGLITSSVMLGAILGGALAGRLADRYGRRRLILISSIVFIIGAALSAIAPANGVGFLVAARIILGWAVGAASALVPAYLSEMAPADIRGRLSGLNQVMIVSGMLLSYVADYFLDNISGPLSWRLMLGAAVLPAVVLFLGTLRLPESPRFLASHGLVETAREVLQTIRPERWRIEDELQEIQRTVRHEHEKGQAQGHYKAFLQPQYRPLVLAGLGVAALQQFQGANAIFYYLPLIVQRLSGASTHSALMWPMLEGAILVLGSLFFLLVADRINRRALLTMGGIIMALSFISPAVLHLLMPSLGGNTVVIFLSIYVALYSFTWAPLTWVVVGEIFPLAIRGSGTGLASSFNWIGSFLVGLLFPVMAAAMSEYSVFAIFGAVCLVGVLFIRIWVPETRGLTLEQIEASQEAI</sequence>
<keyword evidence="4 8" id="KW-0812">Transmembrane</keyword>
<dbReference type="Gene3D" id="1.20.1250.20">
    <property type="entry name" value="MFS general substrate transporter like domains"/>
    <property type="match status" value="1"/>
</dbReference>
<proteinExistence type="inferred from homology"/>
<evidence type="ECO:0000313" key="10">
    <source>
        <dbReference type="EMBL" id="ACO32661.1"/>
    </source>
</evidence>
<feature type="domain" description="Major facilitator superfamily (MFS) profile" evidence="9">
    <location>
        <begin position="31"/>
        <end position="463"/>
    </location>
</feature>
<protein>
    <submittedName>
        <fullName evidence="10">MFS transporter, SP family</fullName>
    </submittedName>
</protein>
<dbReference type="NCBIfam" id="TIGR00879">
    <property type="entry name" value="SP"/>
    <property type="match status" value="1"/>
</dbReference>
<feature type="transmembrane region" description="Helical" evidence="8">
    <location>
        <begin position="123"/>
        <end position="147"/>
    </location>
</feature>
<gene>
    <name evidence="10" type="ordered locus">ACP_2789</name>
</gene>
<dbReference type="GO" id="GO:0022857">
    <property type="term" value="F:transmembrane transporter activity"/>
    <property type="evidence" value="ECO:0007669"/>
    <property type="project" value="InterPro"/>
</dbReference>
<dbReference type="EMBL" id="CP001472">
    <property type="protein sequence ID" value="ACO32661.1"/>
    <property type="molecule type" value="Genomic_DNA"/>
</dbReference>
<keyword evidence="11" id="KW-1185">Reference proteome</keyword>
<dbReference type="Pfam" id="PF00083">
    <property type="entry name" value="Sugar_tr"/>
    <property type="match status" value="1"/>
</dbReference>
<accession>C1F395</accession>
<name>C1F395_ACIC5</name>
<dbReference type="KEGG" id="aca:ACP_2789"/>
<dbReference type="FunFam" id="1.20.1250.20:FF:000134">
    <property type="entry name" value="MFS sugar transporter protein"/>
    <property type="match status" value="1"/>
</dbReference>
<feature type="transmembrane region" description="Helical" evidence="8">
    <location>
        <begin position="374"/>
        <end position="397"/>
    </location>
</feature>
<feature type="transmembrane region" description="Helical" evidence="8">
    <location>
        <begin position="99"/>
        <end position="117"/>
    </location>
</feature>
<feature type="transmembrane region" description="Helical" evidence="8">
    <location>
        <begin position="314"/>
        <end position="336"/>
    </location>
</feature>
<evidence type="ECO:0000256" key="8">
    <source>
        <dbReference type="SAM" id="Phobius"/>
    </source>
</evidence>
<dbReference type="InterPro" id="IPR020846">
    <property type="entry name" value="MFS_dom"/>
</dbReference>
<evidence type="ECO:0000256" key="4">
    <source>
        <dbReference type="ARBA" id="ARBA00022692"/>
    </source>
</evidence>
<dbReference type="STRING" id="240015.ACP_2789"/>
<evidence type="ECO:0000256" key="5">
    <source>
        <dbReference type="ARBA" id="ARBA00022989"/>
    </source>
</evidence>
<feature type="transmembrane region" description="Helical" evidence="8">
    <location>
        <begin position="438"/>
        <end position="459"/>
    </location>
</feature>
<dbReference type="HOGENOM" id="CLU_001265_30_5_0"/>
<dbReference type="PROSITE" id="PS00216">
    <property type="entry name" value="SUGAR_TRANSPORT_1"/>
    <property type="match status" value="1"/>
</dbReference>
<dbReference type="eggNOG" id="COG0477">
    <property type="taxonomic scope" value="Bacteria"/>
</dbReference>
<organism evidence="10 11">
    <name type="scientific">Acidobacterium capsulatum (strain ATCC 51196 / DSM 11244 / BCRC 80197 / JCM 7670 / NBRC 15755 / NCIMB 13165 / 161)</name>
    <dbReference type="NCBI Taxonomy" id="240015"/>
    <lineage>
        <taxon>Bacteria</taxon>
        <taxon>Pseudomonadati</taxon>
        <taxon>Acidobacteriota</taxon>
        <taxon>Terriglobia</taxon>
        <taxon>Terriglobales</taxon>
        <taxon>Acidobacteriaceae</taxon>
        <taxon>Acidobacterium</taxon>
    </lineage>
</organism>
<evidence type="ECO:0000256" key="7">
    <source>
        <dbReference type="RuleBase" id="RU003346"/>
    </source>
</evidence>
<dbReference type="InterPro" id="IPR050814">
    <property type="entry name" value="Myo-inositol_Transporter"/>
</dbReference>
<evidence type="ECO:0000313" key="11">
    <source>
        <dbReference type="Proteomes" id="UP000002207"/>
    </source>
</evidence>
<dbReference type="Proteomes" id="UP000002207">
    <property type="component" value="Chromosome"/>
</dbReference>
<feature type="transmembrane region" description="Helical" evidence="8">
    <location>
        <begin position="30"/>
        <end position="57"/>
    </location>
</feature>
<dbReference type="GO" id="GO:0016020">
    <property type="term" value="C:membrane"/>
    <property type="evidence" value="ECO:0007669"/>
    <property type="project" value="UniProtKB-SubCell"/>
</dbReference>
<dbReference type="InParanoid" id="C1F395"/>
<dbReference type="InterPro" id="IPR005828">
    <property type="entry name" value="MFS_sugar_transport-like"/>
</dbReference>
<keyword evidence="5 8" id="KW-1133">Transmembrane helix</keyword>
<dbReference type="SUPFAM" id="SSF103473">
    <property type="entry name" value="MFS general substrate transporter"/>
    <property type="match status" value="1"/>
</dbReference>
<dbReference type="AlphaFoldDB" id="C1F395"/>
<evidence type="ECO:0000256" key="6">
    <source>
        <dbReference type="ARBA" id="ARBA00023136"/>
    </source>
</evidence>
<reference evidence="10 11" key="1">
    <citation type="journal article" date="2009" name="Appl. Environ. Microbiol.">
        <title>Three genomes from the phylum Acidobacteria provide insight into the lifestyles of these microorganisms in soils.</title>
        <authorList>
            <person name="Ward N.L."/>
            <person name="Challacombe J.F."/>
            <person name="Janssen P.H."/>
            <person name="Henrissat B."/>
            <person name="Coutinho P.M."/>
            <person name="Wu M."/>
            <person name="Xie G."/>
            <person name="Haft D.H."/>
            <person name="Sait M."/>
            <person name="Badger J."/>
            <person name="Barabote R.D."/>
            <person name="Bradley B."/>
            <person name="Brettin T.S."/>
            <person name="Brinkac L.M."/>
            <person name="Bruce D."/>
            <person name="Creasy T."/>
            <person name="Daugherty S.C."/>
            <person name="Davidsen T.M."/>
            <person name="DeBoy R.T."/>
            <person name="Detter J.C."/>
            <person name="Dodson R.J."/>
            <person name="Durkin A.S."/>
            <person name="Ganapathy A."/>
            <person name="Gwinn-Giglio M."/>
            <person name="Han C.S."/>
            <person name="Khouri H."/>
            <person name="Kiss H."/>
            <person name="Kothari S.P."/>
            <person name="Madupu R."/>
            <person name="Nelson K.E."/>
            <person name="Nelson W.C."/>
            <person name="Paulsen I."/>
            <person name="Penn K."/>
            <person name="Ren Q."/>
            <person name="Rosovitz M.J."/>
            <person name="Selengut J.D."/>
            <person name="Shrivastava S."/>
            <person name="Sullivan S.A."/>
            <person name="Tapia R."/>
            <person name="Thompson L.S."/>
            <person name="Watkins K.L."/>
            <person name="Yang Q."/>
            <person name="Yu C."/>
            <person name="Zafar N."/>
            <person name="Zhou L."/>
            <person name="Kuske C.R."/>
        </authorList>
    </citation>
    <scope>NUCLEOTIDE SEQUENCE [LARGE SCALE GENOMIC DNA]</scope>
    <source>
        <strain evidence="11">ATCC 51196 / DSM 11244 / BCRC 80197 / JCM 7670 / NBRC 15755 / NCIMB 13165 / 161</strain>
    </source>
</reference>
<comment type="similarity">
    <text evidence="2 7">Belongs to the major facilitator superfamily. Sugar transporter (TC 2.A.1.1) family.</text>
</comment>
<evidence type="ECO:0000259" key="9">
    <source>
        <dbReference type="PROSITE" id="PS50850"/>
    </source>
</evidence>
<evidence type="ECO:0000256" key="3">
    <source>
        <dbReference type="ARBA" id="ARBA00022448"/>
    </source>
</evidence>
<dbReference type="PRINTS" id="PR00171">
    <property type="entry name" value="SUGRTRNSPORT"/>
</dbReference>
<dbReference type="InterPro" id="IPR003663">
    <property type="entry name" value="Sugar/inositol_transpt"/>
</dbReference>
<comment type="subcellular location">
    <subcellularLocation>
        <location evidence="1">Membrane</location>
        <topology evidence="1">Multi-pass membrane protein</topology>
    </subcellularLocation>
</comment>
<feature type="transmembrane region" description="Helical" evidence="8">
    <location>
        <begin position="69"/>
        <end position="87"/>
    </location>
</feature>
<keyword evidence="3 7" id="KW-0813">Transport</keyword>
<evidence type="ECO:0000256" key="2">
    <source>
        <dbReference type="ARBA" id="ARBA00010992"/>
    </source>
</evidence>
<dbReference type="PANTHER" id="PTHR48020">
    <property type="entry name" value="PROTON MYO-INOSITOL COTRANSPORTER"/>
    <property type="match status" value="1"/>
</dbReference>
<keyword evidence="6 8" id="KW-0472">Membrane</keyword>
<feature type="transmembrane region" description="Helical" evidence="8">
    <location>
        <begin position="159"/>
        <end position="177"/>
    </location>
</feature>